<name>A0A3B6C1J8_WHEAT</name>
<dbReference type="Gramene" id="TraesLDM2B03G00883320.1">
    <property type="protein sequence ID" value="TraesLDM2B03G00883320.1.CDS1"/>
    <property type="gene ID" value="TraesLDM2B03G00883320"/>
</dbReference>
<reference evidence="7" key="1">
    <citation type="submission" date="2018-08" db="EMBL/GenBank/DDBJ databases">
        <authorList>
            <person name="Rossello M."/>
        </authorList>
    </citation>
    <scope>NUCLEOTIDE SEQUENCE [LARGE SCALE GENOMIC DNA]</scope>
    <source>
        <strain evidence="7">cv. Chinese Spring</strain>
    </source>
</reference>
<dbReference type="Pfam" id="PF05078">
    <property type="entry name" value="DUF679"/>
    <property type="match status" value="1"/>
</dbReference>
<dbReference type="Gramene" id="TraesCLE_scaffold_042254_01G000100.1">
    <property type="protein sequence ID" value="TraesCLE_scaffold_042254_01G000100.1"/>
    <property type="gene ID" value="TraesCLE_scaffold_042254_01G000100"/>
</dbReference>
<dbReference type="OrthoDB" id="1928191at2759"/>
<evidence type="ECO:0000256" key="6">
    <source>
        <dbReference type="SAM" id="Phobius"/>
    </source>
</evidence>
<evidence type="ECO:0000313" key="7">
    <source>
        <dbReference type="EnsemblPlants" id="TraesCS2B02G166900.1.cds1"/>
    </source>
</evidence>
<proteinExistence type="inferred from homology"/>
<keyword evidence="8" id="KW-1185">Reference proteome</keyword>
<dbReference type="AlphaFoldDB" id="A0A3B6C1J8"/>
<comment type="similarity">
    <text evidence="2">Belongs to the plant DMP1 protein family.</text>
</comment>
<comment type="subcellular location">
    <subcellularLocation>
        <location evidence="1">Membrane</location>
        <topology evidence="1">Multi-pass membrane protein</topology>
    </subcellularLocation>
</comment>
<dbReference type="Gramene" id="TraesKAR2B01G0110200.1">
    <property type="protein sequence ID" value="cds.TraesKAR2B01G0110200.1"/>
    <property type="gene ID" value="TraesKAR2B01G0110200"/>
</dbReference>
<keyword evidence="4 6" id="KW-1133">Transmembrane helix</keyword>
<evidence type="ECO:0000256" key="5">
    <source>
        <dbReference type="ARBA" id="ARBA00023136"/>
    </source>
</evidence>
<evidence type="ECO:0000256" key="3">
    <source>
        <dbReference type="ARBA" id="ARBA00022692"/>
    </source>
</evidence>
<protein>
    <submittedName>
        <fullName evidence="7">Uncharacterized protein</fullName>
    </submittedName>
</protein>
<dbReference type="Proteomes" id="UP000019116">
    <property type="component" value="Chromosome 2B"/>
</dbReference>
<dbReference type="Gramene" id="TraesJUL2B03G00886650.1">
    <property type="protein sequence ID" value="TraesJUL2B03G00886650.1.CDS1"/>
    <property type="gene ID" value="TraesJUL2B03G00886650"/>
</dbReference>
<dbReference type="Gramene" id="TraesSYM2B03G00892890.1">
    <property type="protein sequence ID" value="TraesSYM2B03G00892890.1.CDS1"/>
    <property type="gene ID" value="TraesSYM2B03G00892890"/>
</dbReference>
<evidence type="ECO:0000256" key="1">
    <source>
        <dbReference type="ARBA" id="ARBA00004141"/>
    </source>
</evidence>
<evidence type="ECO:0000313" key="8">
    <source>
        <dbReference type="Proteomes" id="UP000019116"/>
    </source>
</evidence>
<dbReference type="PANTHER" id="PTHR31621">
    <property type="entry name" value="PROTEIN DMP3"/>
    <property type="match status" value="1"/>
</dbReference>
<dbReference type="Gramene" id="TraesJAG2B03G00880550.1">
    <property type="protein sequence ID" value="TraesJAG2B03G00880550.1.CDS1"/>
    <property type="gene ID" value="TraesJAG2B03G00880550"/>
</dbReference>
<dbReference type="PANTHER" id="PTHR31621:SF29">
    <property type="entry name" value="OS07G0645300 PROTEIN"/>
    <property type="match status" value="1"/>
</dbReference>
<evidence type="ECO:0000256" key="2">
    <source>
        <dbReference type="ARBA" id="ARBA00008707"/>
    </source>
</evidence>
<dbReference type="GO" id="GO:0016020">
    <property type="term" value="C:membrane"/>
    <property type="evidence" value="ECO:0007669"/>
    <property type="project" value="UniProtKB-SubCell"/>
</dbReference>
<feature type="transmembrane region" description="Helical" evidence="6">
    <location>
        <begin position="139"/>
        <end position="165"/>
    </location>
</feature>
<keyword evidence="3 6" id="KW-0812">Transmembrane</keyword>
<dbReference type="Gramene" id="TraesSTA2B03G00880920.1">
    <property type="protein sequence ID" value="TraesSTA2B03G00880920.1.CDS1"/>
    <property type="gene ID" value="TraesSTA2B03G00880920"/>
</dbReference>
<dbReference type="EnsemblPlants" id="TraesCS2B02G166900.1">
    <property type="protein sequence ID" value="TraesCS2B02G166900.1.cds1"/>
    <property type="gene ID" value="TraesCS2B02G166900"/>
</dbReference>
<dbReference type="Gramene" id="TraesPARA_EIv1.0_0580980.1">
    <property type="protein sequence ID" value="TraesPARA_EIv1.0_0580980.1.CDS1"/>
    <property type="gene ID" value="TraesPARA_EIv1.0_0580980"/>
</dbReference>
<dbReference type="GO" id="GO:0010256">
    <property type="term" value="P:endomembrane system organization"/>
    <property type="evidence" value="ECO:0000318"/>
    <property type="project" value="GO_Central"/>
</dbReference>
<dbReference type="GeneID" id="123040869"/>
<organism evidence="7">
    <name type="scientific">Triticum aestivum</name>
    <name type="common">Wheat</name>
    <dbReference type="NCBI Taxonomy" id="4565"/>
    <lineage>
        <taxon>Eukaryota</taxon>
        <taxon>Viridiplantae</taxon>
        <taxon>Streptophyta</taxon>
        <taxon>Embryophyta</taxon>
        <taxon>Tracheophyta</taxon>
        <taxon>Spermatophyta</taxon>
        <taxon>Magnoliopsida</taxon>
        <taxon>Liliopsida</taxon>
        <taxon>Poales</taxon>
        <taxon>Poaceae</taxon>
        <taxon>BOP clade</taxon>
        <taxon>Pooideae</taxon>
        <taxon>Triticodae</taxon>
        <taxon>Triticeae</taxon>
        <taxon>Triticinae</taxon>
        <taxon>Triticum</taxon>
    </lineage>
</organism>
<dbReference type="PaxDb" id="4565-Traes_2BS_55F92674A.2"/>
<feature type="transmembrane region" description="Helical" evidence="6">
    <location>
        <begin position="71"/>
        <end position="89"/>
    </location>
</feature>
<reference evidence="7" key="2">
    <citation type="submission" date="2018-10" db="UniProtKB">
        <authorList>
            <consortium name="EnsemblPlants"/>
        </authorList>
    </citation>
    <scope>IDENTIFICATION</scope>
</reference>
<dbReference type="GO" id="GO:0005737">
    <property type="term" value="C:cytoplasm"/>
    <property type="evidence" value="ECO:0007669"/>
    <property type="project" value="UniProtKB-ARBA"/>
</dbReference>
<dbReference type="Gramene" id="TraesROB_scaffold_067096_01G000100.1">
    <property type="protein sequence ID" value="TraesROB_scaffold_067096_01G000100.1"/>
    <property type="gene ID" value="TraesROB_scaffold_067096_01G000100"/>
</dbReference>
<dbReference type="Gramene" id="TraesCS2B02G166900.1">
    <property type="protein sequence ID" value="TraesCS2B02G166900.1.cds1"/>
    <property type="gene ID" value="TraesCS2B02G166900"/>
</dbReference>
<evidence type="ECO:0000256" key="4">
    <source>
        <dbReference type="ARBA" id="ARBA00022989"/>
    </source>
</evidence>
<dbReference type="Gramene" id="TraesWEE_scaffold_047879_01G000100.1">
    <property type="protein sequence ID" value="TraesWEE_scaffold_047879_01G000100.1"/>
    <property type="gene ID" value="TraesWEE_scaffold_047879_01G000100"/>
</dbReference>
<gene>
    <name evidence="7" type="primary">LOC123040869</name>
</gene>
<feature type="transmembrane region" description="Helical" evidence="6">
    <location>
        <begin position="172"/>
        <end position="191"/>
    </location>
</feature>
<sequence>MEEGIKEAESSKKAAAAAAEGTGTKVGVMADSTLGSIGDVLKLLPTSTVIVYEVLNPIVTNAGACSVANRVVTAVLLVLCAFSCAFSAFTDSFVGADGKVRYGLVTPRGLLPFGGSDDDDTGVRDFSKYKLRPADFAHAFFSVVVFAAVALLADANTVACFYPALREQQKQVVMALPVVVGALASVVFVVFPSKRHSIGYPPAKPAASSLASQ</sequence>
<dbReference type="RefSeq" id="XP_044319537.1">
    <property type="nucleotide sequence ID" value="XM_044463602.1"/>
</dbReference>
<dbReference type="Gramene" id="TraesNOR2B03G00893700.1">
    <property type="protein sequence ID" value="TraesNOR2B03G00893700.1.CDS1"/>
    <property type="gene ID" value="TraesNOR2B03G00893700"/>
</dbReference>
<dbReference type="OMA" id="FIVFPCT"/>
<dbReference type="Gramene" id="TraesMAC2B03G00879640.1">
    <property type="protein sequence ID" value="TraesMAC2B03G00879640.1.CDS1"/>
    <property type="gene ID" value="TraesMAC2B03G00879640"/>
</dbReference>
<dbReference type="STRING" id="4565.A0A3B6C1J8"/>
<dbReference type="Gramene" id="TraesARI2B03G00892900.1">
    <property type="protein sequence ID" value="TraesARI2B03G00892900.1.CDS1"/>
    <property type="gene ID" value="TraesARI2B03G00892900"/>
</dbReference>
<dbReference type="Gramene" id="TraesCAD_scaffold_129512_01G000100.1">
    <property type="protein sequence ID" value="TraesCAD_scaffold_129512_01G000100.1"/>
    <property type="gene ID" value="TraesCAD_scaffold_129512_01G000100"/>
</dbReference>
<dbReference type="Gramene" id="TraesCS2B03G0407200.1">
    <property type="protein sequence ID" value="TraesCS2B03G0407200.1.CDS1"/>
    <property type="gene ID" value="TraesCS2B03G0407200"/>
</dbReference>
<accession>A0A3B6C1J8</accession>
<dbReference type="InterPro" id="IPR007770">
    <property type="entry name" value="DMP"/>
</dbReference>
<keyword evidence="5 6" id="KW-0472">Membrane</keyword>